<organism evidence="1">
    <name type="scientific">marine sediment metagenome</name>
    <dbReference type="NCBI Taxonomy" id="412755"/>
    <lineage>
        <taxon>unclassified sequences</taxon>
        <taxon>metagenomes</taxon>
        <taxon>ecological metagenomes</taxon>
    </lineage>
</organism>
<accession>A0A0F9EP10</accession>
<dbReference type="AlphaFoldDB" id="A0A0F9EP10"/>
<proteinExistence type="predicted"/>
<sequence length="58" mass="6839">MKELLKRKIQLFLMGMCPYCEKYHFDSYIEGDKMIKYECHNCGSLNEVVEDIINGMVS</sequence>
<evidence type="ECO:0000313" key="2">
    <source>
        <dbReference type="EMBL" id="KKM92645.1"/>
    </source>
</evidence>
<comment type="caution">
    <text evidence="1">The sequence shown here is derived from an EMBL/GenBank/DDBJ whole genome shotgun (WGS) entry which is preliminary data.</text>
</comment>
<dbReference type="EMBL" id="LAZR01024239">
    <property type="protein sequence ID" value="KKL75823.1"/>
    <property type="molecule type" value="Genomic_DNA"/>
</dbReference>
<reference evidence="1" key="1">
    <citation type="journal article" date="2015" name="Nature">
        <title>Complex archaea that bridge the gap between prokaryotes and eukaryotes.</title>
        <authorList>
            <person name="Spang A."/>
            <person name="Saw J.H."/>
            <person name="Jorgensen S.L."/>
            <person name="Zaremba-Niedzwiedzka K."/>
            <person name="Martijn J."/>
            <person name="Lind A.E."/>
            <person name="van Eijk R."/>
            <person name="Schleper C."/>
            <person name="Guy L."/>
            <person name="Ettema T.J."/>
        </authorList>
    </citation>
    <scope>NUCLEOTIDE SEQUENCE</scope>
</reference>
<name>A0A0F9EP10_9ZZZZ</name>
<dbReference type="EMBL" id="LAZR01006365">
    <property type="protein sequence ID" value="KKM92645.1"/>
    <property type="molecule type" value="Genomic_DNA"/>
</dbReference>
<protein>
    <submittedName>
        <fullName evidence="1">Uncharacterized protein</fullName>
    </submittedName>
</protein>
<evidence type="ECO:0000313" key="1">
    <source>
        <dbReference type="EMBL" id="KKL75823.1"/>
    </source>
</evidence>
<gene>
    <name evidence="2" type="ORF">LCGC14_1216400</name>
    <name evidence="1" type="ORF">LCGC14_2051030</name>
</gene>